<feature type="region of interest" description="Disordered" evidence="1">
    <location>
        <begin position="100"/>
        <end position="122"/>
    </location>
</feature>
<protein>
    <submittedName>
        <fullName evidence="2">Uncharacterized protein</fullName>
    </submittedName>
</protein>
<evidence type="ECO:0000256" key="1">
    <source>
        <dbReference type="SAM" id="MobiDB-lite"/>
    </source>
</evidence>
<dbReference type="EMBL" id="JASCZI010151965">
    <property type="protein sequence ID" value="MED6175022.1"/>
    <property type="molecule type" value="Genomic_DNA"/>
</dbReference>
<evidence type="ECO:0000313" key="2">
    <source>
        <dbReference type="EMBL" id="MED6175022.1"/>
    </source>
</evidence>
<accession>A0ABU6VNR6</accession>
<dbReference type="Proteomes" id="UP001341840">
    <property type="component" value="Unassembled WGS sequence"/>
</dbReference>
<gene>
    <name evidence="2" type="ORF">PIB30_074582</name>
</gene>
<reference evidence="2 3" key="1">
    <citation type="journal article" date="2023" name="Plants (Basel)">
        <title>Bridging the Gap: Combining Genomics and Transcriptomics Approaches to Understand Stylosanthes scabra, an Orphan Legume from the Brazilian Caatinga.</title>
        <authorList>
            <person name="Ferreira-Neto J.R.C."/>
            <person name="da Silva M.D."/>
            <person name="Binneck E."/>
            <person name="de Melo N.F."/>
            <person name="da Silva R.H."/>
            <person name="de Melo A.L.T.M."/>
            <person name="Pandolfi V."/>
            <person name="Bustamante F.O."/>
            <person name="Brasileiro-Vidal A.C."/>
            <person name="Benko-Iseppon A.M."/>
        </authorList>
    </citation>
    <scope>NUCLEOTIDE SEQUENCE [LARGE SCALE GENOMIC DNA]</scope>
    <source>
        <tissue evidence="2">Leaves</tissue>
    </source>
</reference>
<comment type="caution">
    <text evidence="2">The sequence shown here is derived from an EMBL/GenBank/DDBJ whole genome shotgun (WGS) entry which is preliminary data.</text>
</comment>
<evidence type="ECO:0000313" key="3">
    <source>
        <dbReference type="Proteomes" id="UP001341840"/>
    </source>
</evidence>
<organism evidence="2 3">
    <name type="scientific">Stylosanthes scabra</name>
    <dbReference type="NCBI Taxonomy" id="79078"/>
    <lineage>
        <taxon>Eukaryota</taxon>
        <taxon>Viridiplantae</taxon>
        <taxon>Streptophyta</taxon>
        <taxon>Embryophyta</taxon>
        <taxon>Tracheophyta</taxon>
        <taxon>Spermatophyta</taxon>
        <taxon>Magnoliopsida</taxon>
        <taxon>eudicotyledons</taxon>
        <taxon>Gunneridae</taxon>
        <taxon>Pentapetalae</taxon>
        <taxon>rosids</taxon>
        <taxon>fabids</taxon>
        <taxon>Fabales</taxon>
        <taxon>Fabaceae</taxon>
        <taxon>Papilionoideae</taxon>
        <taxon>50 kb inversion clade</taxon>
        <taxon>dalbergioids sensu lato</taxon>
        <taxon>Dalbergieae</taxon>
        <taxon>Pterocarpus clade</taxon>
        <taxon>Stylosanthes</taxon>
    </lineage>
</organism>
<sequence length="122" mass="14056">MGSRVVFYEYGKSKDYDDKDMEANAELGTIKIRHYYLEIHHFIIPFTTEDSTSIVRAYDSSILNASRLALLLVLLKLDSLLFRIHFIPLSEGGMCVEENEMEKDSRGGSYVKNEGLRKKEDE</sequence>
<name>A0ABU6VNR6_9FABA</name>
<keyword evidence="3" id="KW-1185">Reference proteome</keyword>
<proteinExistence type="predicted"/>